<gene>
    <name evidence="1" type="ORF">FKW44_012984</name>
</gene>
<evidence type="ECO:0000313" key="2">
    <source>
        <dbReference type="Proteomes" id="UP000595437"/>
    </source>
</evidence>
<dbReference type="Proteomes" id="UP000595437">
    <property type="component" value="Chromosome 8"/>
</dbReference>
<evidence type="ECO:0000313" key="1">
    <source>
        <dbReference type="EMBL" id="QQP51572.1"/>
    </source>
</evidence>
<reference evidence="2" key="1">
    <citation type="submission" date="2021-01" db="EMBL/GenBank/DDBJ databases">
        <title>Caligus Genome Assembly.</title>
        <authorList>
            <person name="Gallardo-Escarate C."/>
        </authorList>
    </citation>
    <scope>NUCLEOTIDE SEQUENCE [LARGE SCALE GENOMIC DNA]</scope>
</reference>
<proteinExistence type="predicted"/>
<protein>
    <submittedName>
        <fullName evidence="1">Uncharacterized protein</fullName>
    </submittedName>
</protein>
<organism evidence="1 2">
    <name type="scientific">Caligus rogercresseyi</name>
    <name type="common">Sea louse</name>
    <dbReference type="NCBI Taxonomy" id="217165"/>
    <lineage>
        <taxon>Eukaryota</taxon>
        <taxon>Metazoa</taxon>
        <taxon>Ecdysozoa</taxon>
        <taxon>Arthropoda</taxon>
        <taxon>Crustacea</taxon>
        <taxon>Multicrustacea</taxon>
        <taxon>Hexanauplia</taxon>
        <taxon>Copepoda</taxon>
        <taxon>Siphonostomatoida</taxon>
        <taxon>Caligidae</taxon>
        <taxon>Caligus</taxon>
    </lineage>
</organism>
<feature type="non-terminal residue" evidence="1">
    <location>
        <position position="1"/>
    </location>
</feature>
<name>A0A7T8HK47_CALRO</name>
<sequence>GTLVLQGEALKLLLQSTSDWWVGVAGDLFVDDDLVRSGAVGDSNVGVLLEREVDREITTC</sequence>
<dbReference type="AlphaFoldDB" id="A0A7T8HK47"/>
<accession>A0A7T8HK47</accession>
<keyword evidence="2" id="KW-1185">Reference proteome</keyword>
<dbReference type="EMBL" id="CP045897">
    <property type="protein sequence ID" value="QQP51572.1"/>
    <property type="molecule type" value="Genomic_DNA"/>
</dbReference>